<feature type="compositionally biased region" description="Low complexity" evidence="1">
    <location>
        <begin position="354"/>
        <end position="364"/>
    </location>
</feature>
<keyword evidence="4" id="KW-1185">Reference proteome</keyword>
<name>A0A830HJE4_9CHLO</name>
<dbReference type="Proteomes" id="UP000660262">
    <property type="component" value="Unassembled WGS sequence"/>
</dbReference>
<feature type="domain" description="GYF" evidence="2">
    <location>
        <begin position="39"/>
        <end position="95"/>
    </location>
</feature>
<accession>A0A830HJE4</accession>
<dbReference type="InterPro" id="IPR003169">
    <property type="entry name" value="GYF"/>
</dbReference>
<dbReference type="AlphaFoldDB" id="A0A830HJE4"/>
<gene>
    <name evidence="3" type="ORF">PPROV_000444100</name>
</gene>
<feature type="region of interest" description="Disordered" evidence="1">
    <location>
        <begin position="430"/>
        <end position="455"/>
    </location>
</feature>
<feature type="compositionally biased region" description="Basic and acidic residues" evidence="1">
    <location>
        <begin position="119"/>
        <end position="137"/>
    </location>
</feature>
<evidence type="ECO:0000313" key="4">
    <source>
        <dbReference type="Proteomes" id="UP000660262"/>
    </source>
</evidence>
<dbReference type="SUPFAM" id="SSF55277">
    <property type="entry name" value="GYF domain"/>
    <property type="match status" value="1"/>
</dbReference>
<evidence type="ECO:0000256" key="1">
    <source>
        <dbReference type="SAM" id="MobiDB-lite"/>
    </source>
</evidence>
<dbReference type="PROSITE" id="PS50829">
    <property type="entry name" value="GYF"/>
    <property type="match status" value="1"/>
</dbReference>
<feature type="region of interest" description="Disordered" evidence="1">
    <location>
        <begin position="1"/>
        <end position="53"/>
    </location>
</feature>
<feature type="compositionally biased region" description="Basic and acidic residues" evidence="1">
    <location>
        <begin position="394"/>
        <end position="410"/>
    </location>
</feature>
<protein>
    <recommendedName>
        <fullName evidence="2">GYF domain-containing protein</fullName>
    </recommendedName>
</protein>
<feature type="region of interest" description="Disordered" evidence="1">
    <location>
        <begin position="394"/>
        <end position="415"/>
    </location>
</feature>
<dbReference type="EMBL" id="BNJQ01000010">
    <property type="protein sequence ID" value="GHP05691.1"/>
    <property type="molecule type" value="Genomic_DNA"/>
</dbReference>
<evidence type="ECO:0000313" key="3">
    <source>
        <dbReference type="EMBL" id="GHP05691.1"/>
    </source>
</evidence>
<feature type="compositionally biased region" description="Low complexity" evidence="1">
    <location>
        <begin position="1"/>
        <end position="11"/>
    </location>
</feature>
<feature type="region of interest" description="Disordered" evidence="1">
    <location>
        <begin position="102"/>
        <end position="257"/>
    </location>
</feature>
<reference evidence="3" key="1">
    <citation type="submission" date="2020-10" db="EMBL/GenBank/DDBJ databases">
        <title>Unveiling of a novel bifunctional photoreceptor, Dualchrome1, isolated from a cosmopolitan green alga.</title>
        <authorList>
            <person name="Suzuki S."/>
            <person name="Kawachi M."/>
        </authorList>
    </citation>
    <scope>NUCLEOTIDE SEQUENCE</scope>
    <source>
        <strain evidence="3">NIES 2893</strain>
    </source>
</reference>
<dbReference type="Gene3D" id="3.30.1490.40">
    <property type="match status" value="1"/>
</dbReference>
<proteinExistence type="predicted"/>
<comment type="caution">
    <text evidence="3">The sequence shown here is derived from an EMBL/GenBank/DDBJ whole genome shotgun (WGS) entry which is preliminary data.</text>
</comment>
<feature type="region of interest" description="Disordered" evidence="1">
    <location>
        <begin position="327"/>
        <end position="379"/>
    </location>
</feature>
<dbReference type="InterPro" id="IPR035445">
    <property type="entry name" value="GYF-like_dom_sf"/>
</dbReference>
<organism evidence="3 4">
    <name type="scientific">Pycnococcus provasolii</name>
    <dbReference type="NCBI Taxonomy" id="41880"/>
    <lineage>
        <taxon>Eukaryota</taxon>
        <taxon>Viridiplantae</taxon>
        <taxon>Chlorophyta</taxon>
        <taxon>Pseudoscourfieldiophyceae</taxon>
        <taxon>Pseudoscourfieldiales</taxon>
        <taxon>Pycnococcaceae</taxon>
        <taxon>Pycnococcus</taxon>
    </lineage>
</organism>
<evidence type="ECO:0000259" key="2">
    <source>
        <dbReference type="PROSITE" id="PS50829"/>
    </source>
</evidence>
<sequence>MQHQAGRTGDGAPRRDAGGDNVPGRPRQRSRLFQTMPKNTKWWYRDTQNKPQGGFETRQIMSWCQSMHFKDPAQPLMAETPDGKHGLWYTFEHYGYLPLDNPPPVPRGARGAGVPPVRGPRERSRSPPPHGGDRDYGWHSNGPHGASRGGGPGYHKQSNPPREYHGRDRGRDRGDLDHDRNDRRGHPSDRYYHDSWRNSSGGGDRRHTQQQQQHFVGGADARATTPGASPAITTPPAQPPPPAGHIRAEQVPATGESGRVLRKVESLCEHLGISGKTMQASEIMTKLVSDHPGFPGIQYYDSGDEGTPPTPATYVNPIHRLMDMGTHRGGSAATASTAKMDPNAKRRVTPTQPPSSAHPAGAAATKTSPAKEKNKDILLMPEVKNPFKALLEEPLPRPEGFEKGAPHDPRPWVARKKKKLADALKWMEEDEDALDGGTEDAAKQDAASKASPDRSFLSELTMPDFWKDGFTPVRM</sequence>
<feature type="compositionally biased region" description="Low complexity" evidence="1">
    <location>
        <begin position="107"/>
        <end position="116"/>
    </location>
</feature>
<feature type="compositionally biased region" description="Basic and acidic residues" evidence="1">
    <location>
        <begin position="162"/>
        <end position="196"/>
    </location>
</feature>